<evidence type="ECO:0000313" key="2">
    <source>
        <dbReference type="EMBL" id="PAA85457.1"/>
    </source>
</evidence>
<dbReference type="AlphaFoldDB" id="A0A267GJ63"/>
<keyword evidence="3" id="KW-1185">Reference proteome</keyword>
<proteinExistence type="predicted"/>
<dbReference type="EMBL" id="NIVC01000326">
    <property type="protein sequence ID" value="PAA85457.1"/>
    <property type="molecule type" value="Genomic_DNA"/>
</dbReference>
<sequence length="87" mass="9331">LQLAAPSSDLSMKLAWYLCTAAVAAFLLADLSLADVWAPDQLEDAAPLPEAGQQQPEEAMAEEDMDLGPEAKAPGKPGPASYRVYRW</sequence>
<feature type="region of interest" description="Disordered" evidence="1">
    <location>
        <begin position="44"/>
        <end position="87"/>
    </location>
</feature>
<protein>
    <submittedName>
        <fullName evidence="2">Uncharacterized protein</fullName>
    </submittedName>
</protein>
<feature type="compositionally biased region" description="Low complexity" evidence="1">
    <location>
        <begin position="68"/>
        <end position="80"/>
    </location>
</feature>
<organism evidence="2 3">
    <name type="scientific">Macrostomum lignano</name>
    <dbReference type="NCBI Taxonomy" id="282301"/>
    <lineage>
        <taxon>Eukaryota</taxon>
        <taxon>Metazoa</taxon>
        <taxon>Spiralia</taxon>
        <taxon>Lophotrochozoa</taxon>
        <taxon>Platyhelminthes</taxon>
        <taxon>Rhabditophora</taxon>
        <taxon>Macrostomorpha</taxon>
        <taxon>Macrostomida</taxon>
        <taxon>Macrostomidae</taxon>
        <taxon>Macrostomum</taxon>
    </lineage>
</organism>
<reference evidence="2 3" key="1">
    <citation type="submission" date="2017-06" db="EMBL/GenBank/DDBJ databases">
        <title>A platform for efficient transgenesis in Macrostomum lignano, a flatworm model organism for stem cell research.</title>
        <authorList>
            <person name="Berezikov E."/>
        </authorList>
    </citation>
    <scope>NUCLEOTIDE SEQUENCE [LARGE SCALE GENOMIC DNA]</scope>
    <source>
        <strain evidence="2">DV1</strain>
        <tissue evidence="2">Whole organism</tissue>
    </source>
</reference>
<accession>A0A267GJ63</accession>
<name>A0A267GJ63_9PLAT</name>
<feature type="non-terminal residue" evidence="2">
    <location>
        <position position="1"/>
    </location>
</feature>
<dbReference type="Proteomes" id="UP000215902">
    <property type="component" value="Unassembled WGS sequence"/>
</dbReference>
<evidence type="ECO:0000256" key="1">
    <source>
        <dbReference type="SAM" id="MobiDB-lite"/>
    </source>
</evidence>
<evidence type="ECO:0000313" key="3">
    <source>
        <dbReference type="Proteomes" id="UP000215902"/>
    </source>
</evidence>
<gene>
    <name evidence="2" type="ORF">BOX15_Mlig013626g2</name>
</gene>
<comment type="caution">
    <text evidence="2">The sequence shown here is derived from an EMBL/GenBank/DDBJ whole genome shotgun (WGS) entry which is preliminary data.</text>
</comment>